<dbReference type="AlphaFoldDB" id="A0A2Z4LWN4"/>
<dbReference type="RefSeq" id="WP_112379049.1">
    <property type="nucleotide sequence ID" value="NZ_CP030104.1"/>
</dbReference>
<dbReference type="EMBL" id="CP030104">
    <property type="protein sequence ID" value="AWX45687.1"/>
    <property type="molecule type" value="Genomic_DNA"/>
</dbReference>
<dbReference type="KEGG" id="spon:HME9304_02714"/>
<reference evidence="1 2" key="1">
    <citation type="submission" date="2018-06" db="EMBL/GenBank/DDBJ databases">
        <title>Spongiibacterium sp. HME9304 Genome sequencing and assembly.</title>
        <authorList>
            <person name="Kang H."/>
            <person name="Kim H."/>
            <person name="Joh K."/>
        </authorList>
    </citation>
    <scope>NUCLEOTIDE SEQUENCE [LARGE SCALE GENOMIC DNA]</scope>
    <source>
        <strain evidence="1 2">HME9304</strain>
    </source>
</reference>
<proteinExistence type="predicted"/>
<evidence type="ECO:0000313" key="1">
    <source>
        <dbReference type="EMBL" id="AWX45687.1"/>
    </source>
</evidence>
<protein>
    <submittedName>
        <fullName evidence="1">Uncharacterized protein</fullName>
    </submittedName>
</protein>
<name>A0A2Z4LWN4_9FLAO</name>
<dbReference type="Proteomes" id="UP000248536">
    <property type="component" value="Chromosome"/>
</dbReference>
<accession>A0A2Z4LWN4</accession>
<evidence type="ECO:0000313" key="2">
    <source>
        <dbReference type="Proteomes" id="UP000248536"/>
    </source>
</evidence>
<sequence length="648" mass="74639">MNNLDFRNIAVVLLTSFSFLAHCQQNITFNDSLQIGKYKGVAKFEYKIIESDTLLDGPFLMRRSSLGALLKNGDYSFLFKGNFKDNYPSGYWDFEFGKFQSDSITKVLDYQYLLNITGTQESARGELINGRPNGIWSIEKNEIEDSKINRTLFKSTIDFKDGVPQKSFRIENDGSTLVGRFLRNGLAHDEWTLYSENDIGLVESWFFTNGRLRKVETNVEGELNTVDFYTKEILDPKTIILDENYLKILNIIKKTKDTFNLSQSPINTTLKENSAYYRKIDEILSKLGKSAFYPKFKVKVPYYPLDSMQSVLLDSAKVLYKKSRQVSESLLGNTQLNILKMADDNALFFHSVVDEISKRFLDPLAEILEYHESNILQYVSLDELVSHVWPDGKPSDQIIINVKEKGSRTFRGFRATNFNINENSATAIHEMASYAFTNIDSIHGILNERLTKDKRQQEFIALEEQIIAQVNQLNKDLDSLVEGLPQRYLQVFDKIKSIANENLSEYSKMNETPAKRELGTQLVNCFKSMDALTKALAQQPSRAKDIEDKYQDAIWNPFMATIMNEEIKKRITTAYQKILVPHILNSIKKDLGCDNVDKMVLLLNNAHLRMLEMRDEDTSRLERKLKREQDPLVIIQLFNLEPLGQTEQ</sequence>
<gene>
    <name evidence="1" type="ORF">HME9304_02714</name>
</gene>
<dbReference type="OrthoDB" id="831785at2"/>
<organism evidence="1 2">
    <name type="scientific">Flagellimonas maritima</name>
    <dbReference type="NCBI Taxonomy" id="1383885"/>
    <lineage>
        <taxon>Bacteria</taxon>
        <taxon>Pseudomonadati</taxon>
        <taxon>Bacteroidota</taxon>
        <taxon>Flavobacteriia</taxon>
        <taxon>Flavobacteriales</taxon>
        <taxon>Flavobacteriaceae</taxon>
        <taxon>Flagellimonas</taxon>
    </lineage>
</organism>
<keyword evidence="2" id="KW-1185">Reference proteome</keyword>